<comment type="caution">
    <text evidence="1">The sequence shown here is derived from an EMBL/GenBank/DDBJ whole genome shotgun (WGS) entry which is preliminary data.</text>
</comment>
<dbReference type="Proteomes" id="UP000814140">
    <property type="component" value="Unassembled WGS sequence"/>
</dbReference>
<protein>
    <submittedName>
        <fullName evidence="1">Uncharacterized protein</fullName>
    </submittedName>
</protein>
<sequence>MGATDIALTVSGIFELRGLAHPIRIACSSVKLQLPGETGASYQVCSNPRPSQTQCGPVDGRGTRGHQRPTSTPGLGAAEHRQRSCSSLRNPARRSTPRSRDRRCDRAFARVYLDMRSISSNCSQILMLISSGVRPFLPNAMLGPSAQAPSGVRPRTVAIQIISRESHSCNPLEWSVRHNITALGEKEPRRSPIGAGPSRASGLLCETQRVCSAIRRRRCVRMHEHLQETTRPAGGNAHAYV</sequence>
<organism evidence="1 2">
    <name type="scientific">Artomyces pyxidatus</name>
    <dbReference type="NCBI Taxonomy" id="48021"/>
    <lineage>
        <taxon>Eukaryota</taxon>
        <taxon>Fungi</taxon>
        <taxon>Dikarya</taxon>
        <taxon>Basidiomycota</taxon>
        <taxon>Agaricomycotina</taxon>
        <taxon>Agaricomycetes</taxon>
        <taxon>Russulales</taxon>
        <taxon>Auriscalpiaceae</taxon>
        <taxon>Artomyces</taxon>
    </lineage>
</organism>
<reference evidence="1" key="2">
    <citation type="journal article" date="2022" name="New Phytol.">
        <title>Evolutionary transition to the ectomycorrhizal habit in the genomes of a hyperdiverse lineage of mushroom-forming fungi.</title>
        <authorList>
            <person name="Looney B."/>
            <person name="Miyauchi S."/>
            <person name="Morin E."/>
            <person name="Drula E."/>
            <person name="Courty P.E."/>
            <person name="Kohler A."/>
            <person name="Kuo A."/>
            <person name="LaButti K."/>
            <person name="Pangilinan J."/>
            <person name="Lipzen A."/>
            <person name="Riley R."/>
            <person name="Andreopoulos W."/>
            <person name="He G."/>
            <person name="Johnson J."/>
            <person name="Nolan M."/>
            <person name="Tritt A."/>
            <person name="Barry K.W."/>
            <person name="Grigoriev I.V."/>
            <person name="Nagy L.G."/>
            <person name="Hibbett D."/>
            <person name="Henrissat B."/>
            <person name="Matheny P.B."/>
            <person name="Labbe J."/>
            <person name="Martin F.M."/>
        </authorList>
    </citation>
    <scope>NUCLEOTIDE SEQUENCE</scope>
    <source>
        <strain evidence="1">HHB10654</strain>
    </source>
</reference>
<gene>
    <name evidence="1" type="ORF">BV25DRAFT_646506</name>
</gene>
<accession>A0ACB8T1I6</accession>
<evidence type="ECO:0000313" key="1">
    <source>
        <dbReference type="EMBL" id="KAI0062585.1"/>
    </source>
</evidence>
<evidence type="ECO:0000313" key="2">
    <source>
        <dbReference type="Proteomes" id="UP000814140"/>
    </source>
</evidence>
<proteinExistence type="predicted"/>
<keyword evidence="2" id="KW-1185">Reference proteome</keyword>
<name>A0ACB8T1I6_9AGAM</name>
<dbReference type="EMBL" id="MU277207">
    <property type="protein sequence ID" value="KAI0062585.1"/>
    <property type="molecule type" value="Genomic_DNA"/>
</dbReference>
<reference evidence="1" key="1">
    <citation type="submission" date="2021-03" db="EMBL/GenBank/DDBJ databases">
        <authorList>
            <consortium name="DOE Joint Genome Institute"/>
            <person name="Ahrendt S."/>
            <person name="Looney B.P."/>
            <person name="Miyauchi S."/>
            <person name="Morin E."/>
            <person name="Drula E."/>
            <person name="Courty P.E."/>
            <person name="Chicoki N."/>
            <person name="Fauchery L."/>
            <person name="Kohler A."/>
            <person name="Kuo A."/>
            <person name="Labutti K."/>
            <person name="Pangilinan J."/>
            <person name="Lipzen A."/>
            <person name="Riley R."/>
            <person name="Andreopoulos W."/>
            <person name="He G."/>
            <person name="Johnson J."/>
            <person name="Barry K.W."/>
            <person name="Grigoriev I.V."/>
            <person name="Nagy L."/>
            <person name="Hibbett D."/>
            <person name="Henrissat B."/>
            <person name="Matheny P.B."/>
            <person name="Labbe J."/>
            <person name="Martin F."/>
        </authorList>
    </citation>
    <scope>NUCLEOTIDE SEQUENCE</scope>
    <source>
        <strain evidence="1">HHB10654</strain>
    </source>
</reference>